<accession>A0A4Q7N604</accession>
<dbReference type="PIRSF" id="PIRSF035875">
    <property type="entry name" value="RNase_BN"/>
    <property type="match status" value="1"/>
</dbReference>
<feature type="transmembrane region" description="Helical" evidence="6">
    <location>
        <begin position="235"/>
        <end position="258"/>
    </location>
</feature>
<dbReference type="GO" id="GO:0005886">
    <property type="term" value="C:plasma membrane"/>
    <property type="evidence" value="ECO:0007669"/>
    <property type="project" value="UniProtKB-SubCell"/>
</dbReference>
<feature type="transmembrane region" description="Helical" evidence="6">
    <location>
        <begin position="205"/>
        <end position="223"/>
    </location>
</feature>
<feature type="transmembrane region" description="Helical" evidence="6">
    <location>
        <begin position="121"/>
        <end position="143"/>
    </location>
</feature>
<keyword evidence="3 6" id="KW-0812">Transmembrane</keyword>
<dbReference type="InterPro" id="IPR017039">
    <property type="entry name" value="Virul_fac_BrkB"/>
</dbReference>
<keyword evidence="8" id="KW-1185">Reference proteome</keyword>
<feature type="transmembrane region" description="Helical" evidence="6">
    <location>
        <begin position="270"/>
        <end position="292"/>
    </location>
</feature>
<gene>
    <name evidence="7" type="ORF">EV199_2383</name>
</gene>
<proteinExistence type="predicted"/>
<dbReference type="Proteomes" id="UP000293874">
    <property type="component" value="Unassembled WGS sequence"/>
</dbReference>
<protein>
    <submittedName>
        <fullName evidence="7">Membrane protein</fullName>
    </submittedName>
</protein>
<dbReference type="EMBL" id="SGXA01000001">
    <property type="protein sequence ID" value="RZS76498.1"/>
    <property type="molecule type" value="Genomic_DNA"/>
</dbReference>
<name>A0A4Q7N604_9BACT</name>
<comment type="caution">
    <text evidence="7">The sequence shown here is derived from an EMBL/GenBank/DDBJ whole genome shotgun (WGS) entry which is preliminary data.</text>
</comment>
<dbReference type="NCBIfam" id="TIGR00765">
    <property type="entry name" value="yihY_not_rbn"/>
    <property type="match status" value="1"/>
</dbReference>
<evidence type="ECO:0000256" key="1">
    <source>
        <dbReference type="ARBA" id="ARBA00004651"/>
    </source>
</evidence>
<evidence type="ECO:0000256" key="2">
    <source>
        <dbReference type="ARBA" id="ARBA00022475"/>
    </source>
</evidence>
<dbReference type="PANTHER" id="PTHR30213:SF0">
    <property type="entry name" value="UPF0761 MEMBRANE PROTEIN YIHY"/>
    <property type="match status" value="1"/>
</dbReference>
<feature type="transmembrane region" description="Helical" evidence="6">
    <location>
        <begin position="164"/>
        <end position="185"/>
    </location>
</feature>
<dbReference type="OrthoDB" id="977385at2"/>
<keyword evidence="2" id="KW-1003">Cell membrane</keyword>
<dbReference type="Pfam" id="PF03631">
    <property type="entry name" value="Virul_fac_BrkB"/>
    <property type="match status" value="1"/>
</dbReference>
<evidence type="ECO:0000256" key="5">
    <source>
        <dbReference type="ARBA" id="ARBA00023136"/>
    </source>
</evidence>
<evidence type="ECO:0000256" key="4">
    <source>
        <dbReference type="ARBA" id="ARBA00022989"/>
    </source>
</evidence>
<comment type="subcellular location">
    <subcellularLocation>
        <location evidence="1">Cell membrane</location>
        <topology evidence="1">Multi-pass membrane protein</topology>
    </subcellularLocation>
</comment>
<reference evidence="7 8" key="1">
    <citation type="submission" date="2019-02" db="EMBL/GenBank/DDBJ databases">
        <title>Genomic Encyclopedia of Type Strains, Phase IV (KMG-IV): sequencing the most valuable type-strain genomes for metagenomic binning, comparative biology and taxonomic classification.</title>
        <authorList>
            <person name="Goeker M."/>
        </authorList>
    </citation>
    <scope>NUCLEOTIDE SEQUENCE [LARGE SCALE GENOMIC DNA]</scope>
    <source>
        <strain evidence="7 8">DSM 18116</strain>
    </source>
</reference>
<dbReference type="PANTHER" id="PTHR30213">
    <property type="entry name" value="INNER MEMBRANE PROTEIN YHJD"/>
    <property type="match status" value="1"/>
</dbReference>
<keyword evidence="5 6" id="KW-0472">Membrane</keyword>
<dbReference type="RefSeq" id="WP_130540794.1">
    <property type="nucleotide sequence ID" value="NZ_CP042431.1"/>
</dbReference>
<sequence>MTKLERILLNLPPVKFLTEKSKHIILPGFDKVPLYDVILFFLSQVKKVGLTERAAAVAYNFIMAIPPTCLFIFTLIPQLPFIPKETIELQLHHLINDIIPAKEYNQGIIDFVDGFLNQPRVGLISFGFFLLIFFASNGMMGLMRSFNKNYIGFEKRSDLESRWMAIKLTFIILGLLVACLILLAMQGVVLRWLGVGAKWAAILSLFRWVLIVGLVFYAIAFIYKYAPAMQKRWKLLSPGSILATFLSLLATLGFSFFVSNFGKYNALYGSIGTIIVAMTLIYINALVLLIGYELNVSIHSLKALADERARHETSGVTVP</sequence>
<keyword evidence="4 6" id="KW-1133">Transmembrane helix</keyword>
<evidence type="ECO:0000313" key="8">
    <source>
        <dbReference type="Proteomes" id="UP000293874"/>
    </source>
</evidence>
<organism evidence="7 8">
    <name type="scientific">Pseudobacter ginsenosidimutans</name>
    <dbReference type="NCBI Taxonomy" id="661488"/>
    <lineage>
        <taxon>Bacteria</taxon>
        <taxon>Pseudomonadati</taxon>
        <taxon>Bacteroidota</taxon>
        <taxon>Chitinophagia</taxon>
        <taxon>Chitinophagales</taxon>
        <taxon>Chitinophagaceae</taxon>
        <taxon>Pseudobacter</taxon>
    </lineage>
</organism>
<evidence type="ECO:0000313" key="7">
    <source>
        <dbReference type="EMBL" id="RZS76498.1"/>
    </source>
</evidence>
<dbReference type="AlphaFoldDB" id="A0A4Q7N604"/>
<feature type="transmembrane region" description="Helical" evidence="6">
    <location>
        <begin position="56"/>
        <end position="76"/>
    </location>
</feature>
<evidence type="ECO:0000256" key="6">
    <source>
        <dbReference type="SAM" id="Phobius"/>
    </source>
</evidence>
<evidence type="ECO:0000256" key="3">
    <source>
        <dbReference type="ARBA" id="ARBA00022692"/>
    </source>
</evidence>